<protein>
    <submittedName>
        <fullName evidence="1">Uncharacterized protein</fullName>
    </submittedName>
</protein>
<accession>A0AAE3NWD0</accession>
<comment type="caution">
    <text evidence="1">The sequence shown here is derived from an EMBL/GenBank/DDBJ whole genome shotgun (WGS) entry which is preliminary data.</text>
</comment>
<dbReference type="RefSeq" id="WP_275569018.1">
    <property type="nucleotide sequence ID" value="NZ_JARGYC010000065.1"/>
</dbReference>
<reference evidence="1" key="1">
    <citation type="submission" date="2023-03" db="EMBL/GenBank/DDBJ databases">
        <title>Multiphase analysis and comparison of six strains from genera Psychromarinibacter, Lutimaribacter, and Maritimibacter, including a novel species: Psychromarinibacter sediminicola sp. nov.</title>
        <authorList>
            <person name="Wang Y.-H."/>
            <person name="Ye M.-Q."/>
            <person name="Du Z.-J."/>
        </authorList>
    </citation>
    <scope>NUCLEOTIDE SEQUENCE</scope>
    <source>
        <strain evidence="1">C21-152</strain>
    </source>
</reference>
<dbReference type="Proteomes" id="UP001220964">
    <property type="component" value="Unassembled WGS sequence"/>
</dbReference>
<gene>
    <name evidence="1" type="ORF">P1J78_19300</name>
</gene>
<proteinExistence type="predicted"/>
<evidence type="ECO:0000313" key="2">
    <source>
        <dbReference type="Proteomes" id="UP001220964"/>
    </source>
</evidence>
<evidence type="ECO:0000313" key="1">
    <source>
        <dbReference type="EMBL" id="MDF0602894.1"/>
    </source>
</evidence>
<sequence>MSKYETPLTEHFWQVCCNGAYIPEYRLVRKSNGIAERRADAVILPNEQHRRATRVDYPDLTGRDVVVVQTKANRLGMSVMGQALFSAQLIHRHGASSVRSIILVTAGDAVLEQLLLPFPDIEVWIADPSRTTPPRRQIATG</sequence>
<dbReference type="AlphaFoldDB" id="A0AAE3NWD0"/>
<organism evidence="1 2">
    <name type="scientific">Psychromarinibacter sediminicola</name>
    <dbReference type="NCBI Taxonomy" id="3033385"/>
    <lineage>
        <taxon>Bacteria</taxon>
        <taxon>Pseudomonadati</taxon>
        <taxon>Pseudomonadota</taxon>
        <taxon>Alphaproteobacteria</taxon>
        <taxon>Rhodobacterales</taxon>
        <taxon>Paracoccaceae</taxon>
        <taxon>Psychromarinibacter</taxon>
    </lineage>
</organism>
<keyword evidence="2" id="KW-1185">Reference proteome</keyword>
<dbReference type="EMBL" id="JARGYC010000065">
    <property type="protein sequence ID" value="MDF0602894.1"/>
    <property type="molecule type" value="Genomic_DNA"/>
</dbReference>
<name>A0AAE3NWD0_9RHOB</name>